<organism evidence="1 2">
    <name type="scientific">Eumeta variegata</name>
    <name type="common">Bagworm moth</name>
    <name type="synonym">Eumeta japonica</name>
    <dbReference type="NCBI Taxonomy" id="151549"/>
    <lineage>
        <taxon>Eukaryota</taxon>
        <taxon>Metazoa</taxon>
        <taxon>Ecdysozoa</taxon>
        <taxon>Arthropoda</taxon>
        <taxon>Hexapoda</taxon>
        <taxon>Insecta</taxon>
        <taxon>Pterygota</taxon>
        <taxon>Neoptera</taxon>
        <taxon>Endopterygota</taxon>
        <taxon>Lepidoptera</taxon>
        <taxon>Glossata</taxon>
        <taxon>Ditrysia</taxon>
        <taxon>Tineoidea</taxon>
        <taxon>Psychidae</taxon>
        <taxon>Oiketicinae</taxon>
        <taxon>Eumeta</taxon>
    </lineage>
</organism>
<keyword evidence="2" id="KW-1185">Reference proteome</keyword>
<evidence type="ECO:0000313" key="2">
    <source>
        <dbReference type="Proteomes" id="UP000299102"/>
    </source>
</evidence>
<sequence>MKTALNRSAHTNSTLLKIPSLVGDSSEQVRIQDIIGGGAGVGDELMTILCKGTIVMFAAASGRKVSDTTLTKTEITNYFINLSPGKPHALCLGEHVKMSVPDIITVLVMIVFKTPYRQWAGVEGLRVKPISMK</sequence>
<name>A0A4C1VBW8_EUMVA</name>
<gene>
    <name evidence="1" type="ORF">EVAR_20620_1</name>
</gene>
<dbReference type="Proteomes" id="UP000299102">
    <property type="component" value="Unassembled WGS sequence"/>
</dbReference>
<dbReference type="AlphaFoldDB" id="A0A4C1VBW8"/>
<dbReference type="EMBL" id="BGZK01000309">
    <property type="protein sequence ID" value="GBP35767.1"/>
    <property type="molecule type" value="Genomic_DNA"/>
</dbReference>
<evidence type="ECO:0000313" key="1">
    <source>
        <dbReference type="EMBL" id="GBP35767.1"/>
    </source>
</evidence>
<proteinExistence type="predicted"/>
<protein>
    <submittedName>
        <fullName evidence="1">Uncharacterized protein</fullName>
    </submittedName>
</protein>
<reference evidence="1 2" key="1">
    <citation type="journal article" date="2019" name="Commun. Biol.">
        <title>The bagworm genome reveals a unique fibroin gene that provides high tensile strength.</title>
        <authorList>
            <person name="Kono N."/>
            <person name="Nakamura H."/>
            <person name="Ohtoshi R."/>
            <person name="Tomita M."/>
            <person name="Numata K."/>
            <person name="Arakawa K."/>
        </authorList>
    </citation>
    <scope>NUCLEOTIDE SEQUENCE [LARGE SCALE GENOMIC DNA]</scope>
</reference>
<accession>A0A4C1VBW8</accession>
<comment type="caution">
    <text evidence="1">The sequence shown here is derived from an EMBL/GenBank/DDBJ whole genome shotgun (WGS) entry which is preliminary data.</text>
</comment>